<proteinExistence type="predicted"/>
<organism evidence="2 3">
    <name type="scientific">Streptomyces cinnabarinus</name>
    <dbReference type="NCBI Taxonomy" id="67287"/>
    <lineage>
        <taxon>Bacteria</taxon>
        <taxon>Bacillati</taxon>
        <taxon>Actinomycetota</taxon>
        <taxon>Actinomycetes</taxon>
        <taxon>Kitasatosporales</taxon>
        <taxon>Streptomycetaceae</taxon>
        <taxon>Streptomyces</taxon>
    </lineage>
</organism>
<dbReference type="EMBL" id="CP114413">
    <property type="protein sequence ID" value="WAZ19647.1"/>
    <property type="molecule type" value="Genomic_DNA"/>
</dbReference>
<feature type="compositionally biased region" description="Low complexity" evidence="1">
    <location>
        <begin position="17"/>
        <end position="27"/>
    </location>
</feature>
<protein>
    <submittedName>
        <fullName evidence="2">Uncharacterized protein</fullName>
    </submittedName>
</protein>
<name>A0ABY7K8M8_9ACTN</name>
<evidence type="ECO:0000256" key="1">
    <source>
        <dbReference type="SAM" id="MobiDB-lite"/>
    </source>
</evidence>
<sequence>MNAEPNRKKPAKRRAASARAARGGSRPPRGRDTAEVTAAGVAGVRLDLPVLGTTIERRWDFYQPHLEVVGTYEPVGEPPGTIGQYVEQPGPQSRTGHVPGDPGPPAGRDGRGWSCPSAGTCVWAGIV</sequence>
<dbReference type="Proteomes" id="UP001164439">
    <property type="component" value="Chromosome"/>
</dbReference>
<feature type="region of interest" description="Disordered" evidence="1">
    <location>
        <begin position="74"/>
        <end position="112"/>
    </location>
</feature>
<evidence type="ECO:0000313" key="3">
    <source>
        <dbReference type="Proteomes" id="UP001164439"/>
    </source>
</evidence>
<evidence type="ECO:0000313" key="2">
    <source>
        <dbReference type="EMBL" id="WAZ19647.1"/>
    </source>
</evidence>
<dbReference type="RefSeq" id="WP_269657339.1">
    <property type="nucleotide sequence ID" value="NZ_CP114413.1"/>
</dbReference>
<keyword evidence="3" id="KW-1185">Reference proteome</keyword>
<feature type="region of interest" description="Disordered" evidence="1">
    <location>
        <begin position="1"/>
        <end position="36"/>
    </location>
</feature>
<gene>
    <name evidence="2" type="ORF">STRCI_000710</name>
</gene>
<reference evidence="2" key="1">
    <citation type="submission" date="2022-12" db="EMBL/GenBank/DDBJ databases">
        <authorList>
            <person name="Ruckert C."/>
            <person name="Busche T."/>
            <person name="Kalinowski J."/>
            <person name="Wittmann C."/>
        </authorList>
    </citation>
    <scope>NUCLEOTIDE SEQUENCE</scope>
    <source>
        <strain evidence="2">DSM 40467</strain>
    </source>
</reference>
<accession>A0ABY7K8M8</accession>